<keyword evidence="4" id="KW-1185">Reference proteome</keyword>
<dbReference type="RefSeq" id="WP_152763098.1">
    <property type="nucleotide sequence ID" value="NZ_WHLY01000002.1"/>
</dbReference>
<reference evidence="3 4" key="1">
    <citation type="submission" date="2019-10" db="EMBL/GenBank/DDBJ databases">
        <title>Draft Genome Sequence of Cytophagaceae sp. SJW1-29.</title>
        <authorList>
            <person name="Choi A."/>
        </authorList>
    </citation>
    <scope>NUCLEOTIDE SEQUENCE [LARGE SCALE GENOMIC DNA]</scope>
    <source>
        <strain evidence="3 4">SJW1-29</strain>
    </source>
</reference>
<dbReference type="PANTHER" id="PTHR34406">
    <property type="entry name" value="PROTEIN YCEI"/>
    <property type="match status" value="1"/>
</dbReference>
<comment type="caution">
    <text evidence="3">The sequence shown here is derived from an EMBL/GenBank/DDBJ whole genome shotgun (WGS) entry which is preliminary data.</text>
</comment>
<protein>
    <submittedName>
        <fullName evidence="3">YceI family protein</fullName>
    </submittedName>
</protein>
<dbReference type="AlphaFoldDB" id="A0A7C9F543"/>
<dbReference type="Gene3D" id="2.40.128.110">
    <property type="entry name" value="Lipid/polyisoprenoid-binding, YceI-like"/>
    <property type="match status" value="1"/>
</dbReference>
<dbReference type="SMART" id="SM00867">
    <property type="entry name" value="YceI"/>
    <property type="match status" value="1"/>
</dbReference>
<dbReference type="Pfam" id="PF04264">
    <property type="entry name" value="YceI"/>
    <property type="match status" value="1"/>
</dbReference>
<dbReference type="EMBL" id="WHLY01000002">
    <property type="protein sequence ID" value="MPR35765.1"/>
    <property type="molecule type" value="Genomic_DNA"/>
</dbReference>
<feature type="chain" id="PRO_5028904009" evidence="1">
    <location>
        <begin position="19"/>
        <end position="205"/>
    </location>
</feature>
<organism evidence="3 4">
    <name type="scientific">Salmonirosea aquatica</name>
    <dbReference type="NCBI Taxonomy" id="2654236"/>
    <lineage>
        <taxon>Bacteria</taxon>
        <taxon>Pseudomonadati</taxon>
        <taxon>Bacteroidota</taxon>
        <taxon>Cytophagia</taxon>
        <taxon>Cytophagales</taxon>
        <taxon>Spirosomataceae</taxon>
        <taxon>Salmonirosea</taxon>
    </lineage>
</organism>
<evidence type="ECO:0000256" key="1">
    <source>
        <dbReference type="SAM" id="SignalP"/>
    </source>
</evidence>
<gene>
    <name evidence="3" type="ORF">GBK04_21030</name>
</gene>
<feature type="domain" description="Lipid/polyisoprenoid-binding YceI-like" evidence="2">
    <location>
        <begin position="40"/>
        <end position="204"/>
    </location>
</feature>
<name>A0A7C9F543_9BACT</name>
<evidence type="ECO:0000313" key="3">
    <source>
        <dbReference type="EMBL" id="MPR35765.1"/>
    </source>
</evidence>
<evidence type="ECO:0000259" key="2">
    <source>
        <dbReference type="SMART" id="SM00867"/>
    </source>
</evidence>
<accession>A0A7C9F543</accession>
<dbReference type="PANTHER" id="PTHR34406:SF1">
    <property type="entry name" value="PROTEIN YCEI"/>
    <property type="match status" value="1"/>
</dbReference>
<dbReference type="Proteomes" id="UP000479293">
    <property type="component" value="Unassembled WGS sequence"/>
</dbReference>
<feature type="signal peptide" evidence="1">
    <location>
        <begin position="1"/>
        <end position="18"/>
    </location>
</feature>
<dbReference type="InterPro" id="IPR007372">
    <property type="entry name" value="Lipid/polyisoprenoid-bd_YceI"/>
</dbReference>
<proteinExistence type="predicted"/>
<dbReference type="SUPFAM" id="SSF101874">
    <property type="entry name" value="YceI-like"/>
    <property type="match status" value="1"/>
</dbReference>
<evidence type="ECO:0000313" key="4">
    <source>
        <dbReference type="Proteomes" id="UP000479293"/>
    </source>
</evidence>
<sequence>MKSTILSMALLAASVSFIACDSKESSSETTEETAGLPDGTLTVDTTASEVMWKGSMVGMYDHSGDVKLESGNVTVADGKITGGKFVIDLTKIHPTDENYKEDKTPEKLVGHLSSEDFFHTEQYPTATFEITGSEGSTVMGNLTVRGKTNPEKVENVVITEENGQVHMKGDIKFDRTKYDVAFKHPMQEMVISNDIEMNVTLVANK</sequence>
<keyword evidence="1" id="KW-0732">Signal</keyword>
<dbReference type="PROSITE" id="PS51257">
    <property type="entry name" value="PROKAR_LIPOPROTEIN"/>
    <property type="match status" value="1"/>
</dbReference>
<dbReference type="InterPro" id="IPR036761">
    <property type="entry name" value="TTHA0802/YceI-like_sf"/>
</dbReference>